<dbReference type="EMBL" id="JBDODL010000209">
    <property type="protein sequence ID" value="MES1919144.1"/>
    <property type="molecule type" value="Genomic_DNA"/>
</dbReference>
<evidence type="ECO:0000256" key="1">
    <source>
        <dbReference type="PROSITE-ProRule" id="PRU00782"/>
    </source>
</evidence>
<dbReference type="Gene3D" id="1.20.120.720">
    <property type="entry name" value="Myosin VI head, motor domain, U50 subdomain"/>
    <property type="match status" value="1"/>
</dbReference>
<evidence type="ECO:0000259" key="3">
    <source>
        <dbReference type="PROSITE" id="PS51456"/>
    </source>
</evidence>
<feature type="chain" id="PRO_5046239192" evidence="2">
    <location>
        <begin position="17"/>
        <end position="61"/>
    </location>
</feature>
<dbReference type="InterPro" id="IPR001609">
    <property type="entry name" value="Myosin_head_motor_dom-like"/>
</dbReference>
<gene>
    <name evidence="4" type="primary">MYO5B</name>
    <name evidence="4" type="ORF">MHBO_001008</name>
</gene>
<evidence type="ECO:0000313" key="5">
    <source>
        <dbReference type="Proteomes" id="UP001439008"/>
    </source>
</evidence>
<evidence type="ECO:0000313" key="4">
    <source>
        <dbReference type="EMBL" id="MES1919144.1"/>
    </source>
</evidence>
<keyword evidence="2" id="KW-0732">Signal</keyword>
<comment type="caution">
    <text evidence="1">Lacks conserved residue(s) required for the propagation of feature annotation.</text>
</comment>
<comment type="similarity">
    <text evidence="1">Belongs to the TRAFAC class myosin-kinesin ATPase superfamily. Myosin family.</text>
</comment>
<keyword evidence="1" id="KW-0505">Motor protein</keyword>
<dbReference type="SUPFAM" id="SSF52540">
    <property type="entry name" value="P-loop containing nucleoside triphosphate hydrolases"/>
    <property type="match status" value="1"/>
</dbReference>
<feature type="signal peptide" evidence="2">
    <location>
        <begin position="1"/>
        <end position="16"/>
    </location>
</feature>
<reference evidence="4 5" key="1">
    <citation type="journal article" date="2024" name="BMC Biol.">
        <title>Comparative genomics of Ascetosporea gives new insight into the evolutionary basis for animal parasitism in Rhizaria.</title>
        <authorList>
            <person name="Hiltunen Thoren M."/>
            <person name="Onut-Brannstrom I."/>
            <person name="Alfjorden A."/>
            <person name="Peckova H."/>
            <person name="Swords F."/>
            <person name="Hooper C."/>
            <person name="Holzer A.S."/>
            <person name="Bass D."/>
            <person name="Burki F."/>
        </authorList>
    </citation>
    <scope>NUCLEOTIDE SEQUENCE [LARGE SCALE GENOMIC DNA]</scope>
    <source>
        <strain evidence="4">20-A016</strain>
    </source>
</reference>
<evidence type="ECO:0000256" key="2">
    <source>
        <dbReference type="SAM" id="SignalP"/>
    </source>
</evidence>
<sequence>MCVFQIISAILHLGNVDFVGDSDDCCSVKDSSRKSLGHFCRLLRLDESEVMKILNTTFSFY</sequence>
<accession>A0ABV2AHI7</accession>
<keyword evidence="1" id="KW-0009">Actin-binding</keyword>
<keyword evidence="1" id="KW-0518">Myosin</keyword>
<proteinExistence type="inferred from homology"/>
<organism evidence="4 5">
    <name type="scientific">Bonamia ostreae</name>
    <dbReference type="NCBI Taxonomy" id="126728"/>
    <lineage>
        <taxon>Eukaryota</taxon>
        <taxon>Sar</taxon>
        <taxon>Rhizaria</taxon>
        <taxon>Endomyxa</taxon>
        <taxon>Ascetosporea</taxon>
        <taxon>Haplosporida</taxon>
        <taxon>Bonamia</taxon>
    </lineage>
</organism>
<name>A0ABV2AHI7_9EUKA</name>
<dbReference type="InterPro" id="IPR027417">
    <property type="entry name" value="P-loop_NTPase"/>
</dbReference>
<comment type="caution">
    <text evidence="4">The sequence shown here is derived from an EMBL/GenBank/DDBJ whole genome shotgun (WGS) entry which is preliminary data.</text>
</comment>
<protein>
    <submittedName>
        <fullName evidence="4">Unconventional myosin-Vb</fullName>
    </submittedName>
</protein>
<dbReference type="PROSITE" id="PS51456">
    <property type="entry name" value="MYOSIN_MOTOR"/>
    <property type="match status" value="1"/>
</dbReference>
<dbReference type="Proteomes" id="UP001439008">
    <property type="component" value="Unassembled WGS sequence"/>
</dbReference>
<keyword evidence="5" id="KW-1185">Reference proteome</keyword>
<feature type="domain" description="Myosin motor" evidence="3">
    <location>
        <begin position="1"/>
        <end position="61"/>
    </location>
</feature>